<dbReference type="PANTHER" id="PTHR38926:SF2">
    <property type="entry name" value="F-BOX_LRR-REPEAT PROTEIN 21-RELATED"/>
    <property type="match status" value="1"/>
</dbReference>
<dbReference type="PROSITE" id="PS50181">
    <property type="entry name" value="FBOX"/>
    <property type="match status" value="1"/>
</dbReference>
<accession>A0A0A0KIS9</accession>
<reference evidence="2 3" key="4">
    <citation type="journal article" date="2011" name="BMC Genomics">
        <title>RNA-Seq improves annotation of protein-coding genes in the cucumber genome.</title>
        <authorList>
            <person name="Li Z."/>
            <person name="Zhang Z."/>
            <person name="Yan P."/>
            <person name="Huang S."/>
            <person name="Fei Z."/>
            <person name="Lin K."/>
        </authorList>
    </citation>
    <scope>NUCLEOTIDE SEQUENCE [LARGE SCALE GENOMIC DNA]</scope>
    <source>
        <strain evidence="3">cv. 9930</strain>
    </source>
</reference>
<name>A0A0A0KIS9_CUCSA</name>
<dbReference type="OrthoDB" id="2095648at2759"/>
<evidence type="ECO:0000259" key="1">
    <source>
        <dbReference type="PROSITE" id="PS50181"/>
    </source>
</evidence>
<dbReference type="InterPro" id="IPR032675">
    <property type="entry name" value="LRR_dom_sf"/>
</dbReference>
<dbReference type="InterPro" id="IPR006553">
    <property type="entry name" value="Leu-rich_rpt_Cys-con_subtyp"/>
</dbReference>
<dbReference type="Pfam" id="PF13516">
    <property type="entry name" value="LRR_6"/>
    <property type="match status" value="1"/>
</dbReference>
<reference evidence="2 3" key="3">
    <citation type="journal article" date="2010" name="BMC Genomics">
        <title>Transcriptome sequencing and comparative analysis of cucumber flowers with different sex types.</title>
        <authorList>
            <person name="Guo S."/>
            <person name="Zheng Y."/>
            <person name="Joung J.G."/>
            <person name="Liu S."/>
            <person name="Zhang Z."/>
            <person name="Crasta O.R."/>
            <person name="Sobral B.W."/>
            <person name="Xu Y."/>
            <person name="Huang S."/>
            <person name="Fei Z."/>
        </authorList>
    </citation>
    <scope>NUCLEOTIDE SEQUENCE [LARGE SCALE GENOMIC DNA]</scope>
    <source>
        <strain evidence="3">cv. 9930</strain>
    </source>
</reference>
<feature type="domain" description="F-box" evidence="1">
    <location>
        <begin position="14"/>
        <end position="61"/>
    </location>
</feature>
<gene>
    <name evidence="2" type="ORF">Csa_6G525300</name>
</gene>
<dbReference type="Gramene" id="KGN49443">
    <property type="protein sequence ID" value="KGN49443"/>
    <property type="gene ID" value="Csa_6G525300"/>
</dbReference>
<sequence>MESNLSPNSVEGESRNWLELPVDVTSMILQKLGPVEILTYAQYVCSSWRKICEDPLMWRVIDMRYPCDWWDMDYNLEELCRQAVKRSCGQLIHFNIEHFGTDDLLLYITQSCNQLSRLRLVYCNRISDEGLVEAVSKLPLLEDLELSFCSFDVETLETLGQNCPGLKSLKLNRQFYRRVECDKGALAIAENMPNLRHLHIFGNNLTNKGLEAILDGCSALESLDLRHCFNLNLAGQLGAKCSEKIKDLRLPHDPTDDCEFTTEIVDDDDTYDDDYDYPFGLSDTDLLTDDDDYYEFSGGSDFSDYTDLYFY</sequence>
<dbReference type="InterPro" id="IPR001810">
    <property type="entry name" value="F-box_dom"/>
</dbReference>
<dbReference type="SUPFAM" id="SSF52047">
    <property type="entry name" value="RNI-like"/>
    <property type="match status" value="1"/>
</dbReference>
<dbReference type="AlphaFoldDB" id="A0A0A0KIS9"/>
<proteinExistence type="predicted"/>
<dbReference type="Gene3D" id="3.80.10.10">
    <property type="entry name" value="Ribonuclease Inhibitor"/>
    <property type="match status" value="1"/>
</dbReference>
<dbReference type="InterPro" id="IPR001611">
    <property type="entry name" value="Leu-rich_rpt"/>
</dbReference>
<dbReference type="OMA" id="MAWRIIC"/>
<dbReference type="InterPro" id="IPR055411">
    <property type="entry name" value="LRR_FXL15/At3g58940/PEG3-like"/>
</dbReference>
<dbReference type="eggNOG" id="KOG1947">
    <property type="taxonomic scope" value="Eukaryota"/>
</dbReference>
<keyword evidence="3" id="KW-1185">Reference proteome</keyword>
<dbReference type="KEGG" id="csv:101206189"/>
<dbReference type="Pfam" id="PF12937">
    <property type="entry name" value="F-box-like"/>
    <property type="match status" value="1"/>
</dbReference>
<dbReference type="Gene3D" id="1.20.1280.50">
    <property type="match status" value="1"/>
</dbReference>
<reference evidence="2 3" key="2">
    <citation type="journal article" date="2009" name="PLoS ONE">
        <title>An integrated genetic and cytogenetic map of the cucumber genome.</title>
        <authorList>
            <person name="Ren Y."/>
            <person name="Zhang Z."/>
            <person name="Liu J."/>
            <person name="Staub J.E."/>
            <person name="Han Y."/>
            <person name="Cheng Z."/>
            <person name="Li X."/>
            <person name="Lu J."/>
            <person name="Miao H."/>
            <person name="Kang H."/>
            <person name="Xie B."/>
            <person name="Gu X."/>
            <person name="Wang X."/>
            <person name="Du Y."/>
            <person name="Jin W."/>
            <person name="Huang S."/>
        </authorList>
    </citation>
    <scope>NUCLEOTIDE SEQUENCE [LARGE SCALE GENOMIC DNA]</scope>
    <source>
        <strain evidence="3">cv. 9930</strain>
    </source>
</reference>
<dbReference type="Pfam" id="PF24758">
    <property type="entry name" value="LRR_At5g56370"/>
    <property type="match status" value="1"/>
</dbReference>
<dbReference type="SMART" id="SM00367">
    <property type="entry name" value="LRR_CC"/>
    <property type="match status" value="5"/>
</dbReference>
<evidence type="ECO:0000313" key="2">
    <source>
        <dbReference type="EMBL" id="KGN49443.1"/>
    </source>
</evidence>
<organism evidence="2 3">
    <name type="scientific">Cucumis sativus</name>
    <name type="common">Cucumber</name>
    <dbReference type="NCBI Taxonomy" id="3659"/>
    <lineage>
        <taxon>Eukaryota</taxon>
        <taxon>Viridiplantae</taxon>
        <taxon>Streptophyta</taxon>
        <taxon>Embryophyta</taxon>
        <taxon>Tracheophyta</taxon>
        <taxon>Spermatophyta</taxon>
        <taxon>Magnoliopsida</taxon>
        <taxon>eudicotyledons</taxon>
        <taxon>Gunneridae</taxon>
        <taxon>Pentapetalae</taxon>
        <taxon>rosids</taxon>
        <taxon>fabids</taxon>
        <taxon>Cucurbitales</taxon>
        <taxon>Cucurbitaceae</taxon>
        <taxon>Benincaseae</taxon>
        <taxon>Cucumis</taxon>
    </lineage>
</organism>
<dbReference type="PANTHER" id="PTHR38926">
    <property type="entry name" value="F-BOX DOMAIN CONTAINING PROTEIN, EXPRESSED"/>
    <property type="match status" value="1"/>
</dbReference>
<protein>
    <recommendedName>
        <fullName evidence="1">F-box domain-containing protein</fullName>
    </recommendedName>
</protein>
<dbReference type="EMBL" id="CM002927">
    <property type="protein sequence ID" value="KGN49443.1"/>
    <property type="molecule type" value="Genomic_DNA"/>
</dbReference>
<dbReference type="CDD" id="cd22164">
    <property type="entry name" value="F-box_AtSKIP19-like"/>
    <property type="match status" value="1"/>
</dbReference>
<dbReference type="GO" id="GO:1905761">
    <property type="term" value="F:SCF ubiquitin ligase complex binding"/>
    <property type="evidence" value="ECO:0000318"/>
    <property type="project" value="GO_Central"/>
</dbReference>
<reference evidence="2 3" key="1">
    <citation type="journal article" date="2009" name="Nat. Genet.">
        <title>The genome of the cucumber, Cucumis sativus L.</title>
        <authorList>
            <person name="Huang S."/>
            <person name="Li R."/>
            <person name="Zhang Z."/>
            <person name="Li L."/>
            <person name="Gu X."/>
            <person name="Fan W."/>
            <person name="Lucas W.J."/>
            <person name="Wang X."/>
            <person name="Xie B."/>
            <person name="Ni P."/>
            <person name="Ren Y."/>
            <person name="Zhu H."/>
            <person name="Li J."/>
            <person name="Lin K."/>
            <person name="Jin W."/>
            <person name="Fei Z."/>
            <person name="Li G."/>
            <person name="Staub J."/>
            <person name="Kilian A."/>
            <person name="van der Vossen E.A."/>
            <person name="Wu Y."/>
            <person name="Guo J."/>
            <person name="He J."/>
            <person name="Jia Z."/>
            <person name="Ren Y."/>
            <person name="Tian G."/>
            <person name="Lu Y."/>
            <person name="Ruan J."/>
            <person name="Qian W."/>
            <person name="Wang M."/>
            <person name="Huang Q."/>
            <person name="Li B."/>
            <person name="Xuan Z."/>
            <person name="Cao J."/>
            <person name="Asan"/>
            <person name="Wu Z."/>
            <person name="Zhang J."/>
            <person name="Cai Q."/>
            <person name="Bai Y."/>
            <person name="Zhao B."/>
            <person name="Han Y."/>
            <person name="Li Y."/>
            <person name="Li X."/>
            <person name="Wang S."/>
            <person name="Shi Q."/>
            <person name="Liu S."/>
            <person name="Cho W.K."/>
            <person name="Kim J.Y."/>
            <person name="Xu Y."/>
            <person name="Heller-Uszynska K."/>
            <person name="Miao H."/>
            <person name="Cheng Z."/>
            <person name="Zhang S."/>
            <person name="Wu J."/>
            <person name="Yang Y."/>
            <person name="Kang H."/>
            <person name="Li M."/>
            <person name="Liang H."/>
            <person name="Ren X."/>
            <person name="Shi Z."/>
            <person name="Wen M."/>
            <person name="Jian M."/>
            <person name="Yang H."/>
            <person name="Zhang G."/>
            <person name="Yang Z."/>
            <person name="Chen R."/>
            <person name="Liu S."/>
            <person name="Li J."/>
            <person name="Ma L."/>
            <person name="Liu H."/>
            <person name="Zhou Y."/>
            <person name="Zhao J."/>
            <person name="Fang X."/>
            <person name="Li G."/>
            <person name="Fang L."/>
            <person name="Li Y."/>
            <person name="Liu D."/>
            <person name="Zheng H."/>
            <person name="Zhang Y."/>
            <person name="Qin N."/>
            <person name="Li Z."/>
            <person name="Yang G."/>
            <person name="Yang S."/>
            <person name="Bolund L."/>
            <person name="Kristiansen K."/>
            <person name="Zheng H."/>
            <person name="Li S."/>
            <person name="Zhang X."/>
            <person name="Yang H."/>
            <person name="Wang J."/>
            <person name="Sun R."/>
            <person name="Zhang B."/>
            <person name="Jiang S."/>
            <person name="Wang J."/>
            <person name="Du Y."/>
            <person name="Li S."/>
        </authorList>
    </citation>
    <scope>NUCLEOTIDE SEQUENCE [LARGE SCALE GENOMIC DNA]</scope>
    <source>
        <strain evidence="3">cv. 9930</strain>
    </source>
</reference>
<evidence type="ECO:0000313" key="3">
    <source>
        <dbReference type="Proteomes" id="UP000029981"/>
    </source>
</evidence>
<dbReference type="Proteomes" id="UP000029981">
    <property type="component" value="Chromosome 6"/>
</dbReference>